<proteinExistence type="predicted"/>
<accession>A0A6J5ADA6</accession>
<dbReference type="EMBL" id="CADIKC010000002">
    <property type="protein sequence ID" value="CAB3664206.1"/>
    <property type="molecule type" value="Genomic_DNA"/>
</dbReference>
<name>A0A6J5ADA6_9BURK</name>
<dbReference type="Proteomes" id="UP000494255">
    <property type="component" value="Unassembled WGS sequence"/>
</dbReference>
<evidence type="ECO:0000313" key="1">
    <source>
        <dbReference type="EMBL" id="CAB3664206.1"/>
    </source>
</evidence>
<reference evidence="1 2" key="1">
    <citation type="submission" date="2020-04" db="EMBL/GenBank/DDBJ databases">
        <authorList>
            <person name="De Canck E."/>
        </authorList>
    </citation>
    <scope>NUCLEOTIDE SEQUENCE [LARGE SCALE GENOMIC DNA]</scope>
    <source>
        <strain evidence="1 2">LMG 24238</strain>
    </source>
</reference>
<organism evidence="1 2">
    <name type="scientific">Paraburkholderia sediminicola</name>
    <dbReference type="NCBI Taxonomy" id="458836"/>
    <lineage>
        <taxon>Bacteria</taxon>
        <taxon>Pseudomonadati</taxon>
        <taxon>Pseudomonadota</taxon>
        <taxon>Betaproteobacteria</taxon>
        <taxon>Burkholderiales</taxon>
        <taxon>Burkholderiaceae</taxon>
        <taxon>Paraburkholderia</taxon>
    </lineage>
</organism>
<dbReference type="AlphaFoldDB" id="A0A6J5ADA6"/>
<evidence type="ECO:0000313" key="2">
    <source>
        <dbReference type="Proteomes" id="UP000494255"/>
    </source>
</evidence>
<sequence length="37" mass="3954">MRLPVFACVDDPSAVLVHVSQGENAWWVSAANVQAAD</sequence>
<keyword evidence="2" id="KW-1185">Reference proteome</keyword>
<gene>
    <name evidence="1" type="ORF">LMG24238_01746</name>
</gene>
<protein>
    <submittedName>
        <fullName evidence="1">Uncharacterized protein</fullName>
    </submittedName>
</protein>